<dbReference type="AlphaFoldDB" id="A0A1Y1UHI1"/>
<dbReference type="OrthoDB" id="3243926at2759"/>
<feature type="transmembrane region" description="Helical" evidence="2">
    <location>
        <begin position="326"/>
        <end position="347"/>
    </location>
</feature>
<name>A0A1Y1UHI1_9TREE</name>
<dbReference type="STRING" id="4999.A0A1Y1UHI1"/>
<feature type="region of interest" description="Disordered" evidence="1">
    <location>
        <begin position="1"/>
        <end position="126"/>
    </location>
</feature>
<dbReference type="GeneID" id="33555910"/>
<feature type="transmembrane region" description="Helical" evidence="2">
    <location>
        <begin position="667"/>
        <end position="691"/>
    </location>
</feature>
<feature type="compositionally biased region" description="Polar residues" evidence="1">
    <location>
        <begin position="1"/>
        <end position="13"/>
    </location>
</feature>
<dbReference type="Proteomes" id="UP000193218">
    <property type="component" value="Unassembled WGS sequence"/>
</dbReference>
<keyword evidence="2" id="KW-0812">Transmembrane</keyword>
<feature type="transmembrane region" description="Helical" evidence="2">
    <location>
        <begin position="292"/>
        <end position="314"/>
    </location>
</feature>
<evidence type="ECO:0008006" key="5">
    <source>
        <dbReference type="Google" id="ProtNLM"/>
    </source>
</evidence>
<keyword evidence="4" id="KW-1185">Reference proteome</keyword>
<proteinExistence type="predicted"/>
<feature type="transmembrane region" description="Helical" evidence="2">
    <location>
        <begin position="359"/>
        <end position="382"/>
    </location>
</feature>
<dbReference type="RefSeq" id="XP_021871507.1">
    <property type="nucleotide sequence ID" value="XM_022014102.1"/>
</dbReference>
<sequence>MATEAKQSAQRSSIGDREPLPDQTGNSGSPEPIPPKGSRSGSQSRTQSEDSAAQAHTNGEKIGHESSVKHLTDEARDTANPAVGSISEQSRRSSPAPVGHDNFNEKHGASESEHGTADQPDAASVPWLHRPLASKDGPWIRPEHEATEWLSLFYDLAVVAVLQNFSAGHHIGQPEDILTFLSYFVIIYLIWHTQTQYDMRFQGYDIFHLLCKFVQIGIFLYQGAAAGNWDLSNIQTASSAGLTGTDITIEEQGERAFVTVVIAFVVSRVLLAIQYAHVIWMGRKVHRPTAHFWITMGSLFLTIVTAAVAVGIPARSEGAVVAKLVLLYFGIAIEVVEICSAFILPVRPRVPLHALRERYGSFILIILGEGFIPLLSAFNAAISALSGSNTDTYVQAVLGDHHVSTCAHSISCSHRILPVPPIIWQLWERLPNQSRADACLDSATISFGVWPALASVLHCDGGFSTNGTGSVTNDSLVIVKYLNKLQLDTPVFQEFQYLGKLVNNTEPPVDPQIASRQYFAAVLMGTMQSYNVEVDDAVYKPYSELYSLNSTYLTDDAARQTLQDEASTLAQQLLVRSYAVVLPGVLWLLPTAGCVLLLVTCRYSLWTPLPSSRQAPQRLRYVLTVSTQVALGVILGLLGMLAIGPSYAKIYSLEDPFAKLSPLYSSLLNNIPLVIPAAAYFGAWIGPTLALRAVHLLRKRAS</sequence>
<dbReference type="InterPro" id="IPR010640">
    <property type="entry name" value="Low_temperature_requirement_A"/>
</dbReference>
<dbReference type="EMBL" id="NBSH01000005">
    <property type="protein sequence ID" value="ORX37520.1"/>
    <property type="molecule type" value="Genomic_DNA"/>
</dbReference>
<feature type="compositionally biased region" description="Basic and acidic residues" evidence="1">
    <location>
        <begin position="58"/>
        <end position="77"/>
    </location>
</feature>
<evidence type="ECO:0000313" key="4">
    <source>
        <dbReference type="Proteomes" id="UP000193218"/>
    </source>
</evidence>
<feature type="transmembrane region" description="Helical" evidence="2">
    <location>
        <begin position="256"/>
        <end position="280"/>
    </location>
</feature>
<accession>A0A1Y1UHI1</accession>
<dbReference type="Pfam" id="PF06772">
    <property type="entry name" value="LtrA"/>
    <property type="match status" value="1"/>
</dbReference>
<dbReference type="InParanoid" id="A0A1Y1UHI1"/>
<dbReference type="PANTHER" id="PTHR42101">
    <property type="entry name" value="CHROMOSOME 16, WHOLE GENOME SHOTGUN SEQUENCE"/>
    <property type="match status" value="1"/>
</dbReference>
<feature type="compositionally biased region" description="Low complexity" evidence="1">
    <location>
        <begin position="37"/>
        <end position="46"/>
    </location>
</feature>
<feature type="compositionally biased region" description="Basic and acidic residues" evidence="1">
    <location>
        <begin position="102"/>
        <end position="116"/>
    </location>
</feature>
<evidence type="ECO:0000256" key="2">
    <source>
        <dbReference type="SAM" id="Phobius"/>
    </source>
</evidence>
<keyword evidence="2" id="KW-0472">Membrane</keyword>
<keyword evidence="2" id="KW-1133">Transmembrane helix</keyword>
<protein>
    <recommendedName>
        <fullName evidence="5">Bacterial low temperature requirement A protein-domain-containing protein</fullName>
    </recommendedName>
</protein>
<organism evidence="3 4">
    <name type="scientific">Kockovaella imperatae</name>
    <dbReference type="NCBI Taxonomy" id="4999"/>
    <lineage>
        <taxon>Eukaryota</taxon>
        <taxon>Fungi</taxon>
        <taxon>Dikarya</taxon>
        <taxon>Basidiomycota</taxon>
        <taxon>Agaricomycotina</taxon>
        <taxon>Tremellomycetes</taxon>
        <taxon>Tremellales</taxon>
        <taxon>Cuniculitremaceae</taxon>
        <taxon>Kockovaella</taxon>
    </lineage>
</organism>
<dbReference type="PANTHER" id="PTHR42101:SF1">
    <property type="entry name" value="LOW TEMPERATURE REQUIREMENT A"/>
    <property type="match status" value="1"/>
</dbReference>
<feature type="transmembrane region" description="Helical" evidence="2">
    <location>
        <begin position="578"/>
        <end position="600"/>
    </location>
</feature>
<reference evidence="3 4" key="1">
    <citation type="submission" date="2017-03" db="EMBL/GenBank/DDBJ databases">
        <title>Widespread Adenine N6-methylation of Active Genes in Fungi.</title>
        <authorList>
            <consortium name="DOE Joint Genome Institute"/>
            <person name="Mondo S.J."/>
            <person name="Dannebaum R.O."/>
            <person name="Kuo R.C."/>
            <person name="Louie K.B."/>
            <person name="Bewick A.J."/>
            <person name="Labutti K."/>
            <person name="Haridas S."/>
            <person name="Kuo A."/>
            <person name="Salamov A."/>
            <person name="Ahrendt S.R."/>
            <person name="Lau R."/>
            <person name="Bowen B.P."/>
            <person name="Lipzen A."/>
            <person name="Sullivan W."/>
            <person name="Andreopoulos W.B."/>
            <person name="Clum A."/>
            <person name="Lindquist E."/>
            <person name="Daum C."/>
            <person name="Northen T.R."/>
            <person name="Ramamoorthy G."/>
            <person name="Schmitz R.J."/>
            <person name="Gryganskyi A."/>
            <person name="Culley D."/>
            <person name="Magnuson J."/>
            <person name="James T.Y."/>
            <person name="O'Malley M.A."/>
            <person name="Stajich J.E."/>
            <person name="Spatafora J.W."/>
            <person name="Visel A."/>
            <person name="Grigoriev I.V."/>
        </authorList>
    </citation>
    <scope>NUCLEOTIDE SEQUENCE [LARGE SCALE GENOMIC DNA]</scope>
    <source>
        <strain evidence="3 4">NRRL Y-17943</strain>
    </source>
</reference>
<evidence type="ECO:0000313" key="3">
    <source>
        <dbReference type="EMBL" id="ORX37520.1"/>
    </source>
</evidence>
<gene>
    <name evidence="3" type="ORF">BD324DRAFT_608113</name>
</gene>
<comment type="caution">
    <text evidence="3">The sequence shown here is derived from an EMBL/GenBank/DDBJ whole genome shotgun (WGS) entry which is preliminary data.</text>
</comment>
<evidence type="ECO:0000256" key="1">
    <source>
        <dbReference type="SAM" id="MobiDB-lite"/>
    </source>
</evidence>
<feature type="transmembrane region" description="Helical" evidence="2">
    <location>
        <begin position="621"/>
        <end position="647"/>
    </location>
</feature>
<feature type="transmembrane region" description="Helical" evidence="2">
    <location>
        <begin position="206"/>
        <end position="224"/>
    </location>
</feature>